<dbReference type="RefSeq" id="WP_311939952.1">
    <property type="nucleotide sequence ID" value="NZ_JAVSCK010000003.1"/>
</dbReference>
<evidence type="ECO:0000313" key="6">
    <source>
        <dbReference type="EMBL" id="MFD1162976.1"/>
    </source>
</evidence>
<keyword evidence="2 5" id="KW-0812">Transmembrane</keyword>
<reference evidence="7" key="1">
    <citation type="journal article" date="2019" name="Int. J. Syst. Evol. Microbiol.">
        <title>The Global Catalogue of Microorganisms (GCM) 10K type strain sequencing project: providing services to taxonomists for standard genome sequencing and annotation.</title>
        <authorList>
            <consortium name="The Broad Institute Genomics Platform"/>
            <consortium name="The Broad Institute Genome Sequencing Center for Infectious Disease"/>
            <person name="Wu L."/>
            <person name="Ma J."/>
        </authorList>
    </citation>
    <scope>NUCLEOTIDE SEQUENCE [LARGE SCALE GENOMIC DNA]</scope>
    <source>
        <strain evidence="7">CCUG 63246</strain>
    </source>
</reference>
<protein>
    <recommendedName>
        <fullName evidence="8">DUF4870 domain-containing protein</fullName>
    </recommendedName>
</protein>
<comment type="subcellular location">
    <subcellularLocation>
        <location evidence="1">Membrane</location>
        <topology evidence="1">Multi-pass membrane protein</topology>
    </subcellularLocation>
</comment>
<proteinExistence type="predicted"/>
<evidence type="ECO:0000256" key="2">
    <source>
        <dbReference type="ARBA" id="ARBA00022692"/>
    </source>
</evidence>
<organism evidence="6 7">
    <name type="scientific">Hwangdonia seohaensis</name>
    <dbReference type="NCBI Taxonomy" id="1240727"/>
    <lineage>
        <taxon>Bacteria</taxon>
        <taxon>Pseudomonadati</taxon>
        <taxon>Bacteroidota</taxon>
        <taxon>Flavobacteriia</taxon>
        <taxon>Flavobacteriales</taxon>
        <taxon>Flavobacteriaceae</taxon>
        <taxon>Hwangdonia</taxon>
    </lineage>
</organism>
<feature type="transmembrane region" description="Helical" evidence="5">
    <location>
        <begin position="12"/>
        <end position="30"/>
    </location>
</feature>
<evidence type="ECO:0000256" key="5">
    <source>
        <dbReference type="SAM" id="Phobius"/>
    </source>
</evidence>
<dbReference type="EMBL" id="JBHTLJ010000003">
    <property type="protein sequence ID" value="MFD1162976.1"/>
    <property type="molecule type" value="Genomic_DNA"/>
</dbReference>
<feature type="transmembrane region" description="Helical" evidence="5">
    <location>
        <begin position="65"/>
        <end position="84"/>
    </location>
</feature>
<evidence type="ECO:0000256" key="4">
    <source>
        <dbReference type="ARBA" id="ARBA00023136"/>
    </source>
</evidence>
<dbReference type="Proteomes" id="UP001597163">
    <property type="component" value="Unassembled WGS sequence"/>
</dbReference>
<feature type="transmembrane region" description="Helical" evidence="5">
    <location>
        <begin position="42"/>
        <end position="59"/>
    </location>
</feature>
<evidence type="ECO:0000256" key="1">
    <source>
        <dbReference type="ARBA" id="ARBA00004141"/>
    </source>
</evidence>
<comment type="caution">
    <text evidence="6">The sequence shown here is derived from an EMBL/GenBank/DDBJ whole genome shotgun (WGS) entry which is preliminary data.</text>
</comment>
<gene>
    <name evidence="6" type="ORF">ACFQ2E_11140</name>
</gene>
<evidence type="ECO:0000313" key="7">
    <source>
        <dbReference type="Proteomes" id="UP001597163"/>
    </source>
</evidence>
<keyword evidence="3 5" id="KW-1133">Transmembrane helix</keyword>
<evidence type="ECO:0008006" key="8">
    <source>
        <dbReference type="Google" id="ProtNLM"/>
    </source>
</evidence>
<name>A0ABW3RD61_9FLAO</name>
<keyword evidence="4 5" id="KW-0472">Membrane</keyword>
<dbReference type="InterPro" id="IPR019109">
    <property type="entry name" value="MamF_MmsF"/>
</dbReference>
<dbReference type="Pfam" id="PF09685">
    <property type="entry name" value="MamF_MmsF"/>
    <property type="match status" value="1"/>
</dbReference>
<keyword evidence="7" id="KW-1185">Reference proteome</keyword>
<sequence>MTQQDIEEGKTLAIVSYITIIGTIIAYFMNNDKKNVFTNFHVRQALGLWLTYFILAWVVSAVNSWFATLGFWIFFSVLFIYAFIGAISGKSQEIPLVGAFYQKIFSNLGQ</sequence>
<accession>A0ABW3RD61</accession>
<evidence type="ECO:0000256" key="3">
    <source>
        <dbReference type="ARBA" id="ARBA00022989"/>
    </source>
</evidence>